<dbReference type="AlphaFoldDB" id="A0A252AZA4"/>
<accession>A0A252AZA4</accession>
<evidence type="ECO:0000313" key="1">
    <source>
        <dbReference type="EMBL" id="OUI97438.1"/>
    </source>
</evidence>
<gene>
    <name evidence="1" type="ORF">HK15_03405</name>
</gene>
<sequence>MIIDRLNHKDDHLHVVRTEFEPVYAGLSKRAKKIGVPPPQLTVTTISGEWTRQLVDNLHEMHPLEQEKRDGKP</sequence>
<reference evidence="1 2" key="1">
    <citation type="submission" date="2014-06" db="EMBL/GenBank/DDBJ databases">
        <authorList>
            <person name="Ju J."/>
            <person name="Zhang J."/>
        </authorList>
    </citation>
    <scope>NUCLEOTIDE SEQUENCE [LARGE SCALE GENOMIC DNA]</scope>
    <source>
        <strain evidence="1">DmW_048</strain>
    </source>
</reference>
<evidence type="ECO:0000313" key="2">
    <source>
        <dbReference type="Proteomes" id="UP000194999"/>
    </source>
</evidence>
<dbReference type="Proteomes" id="UP000194999">
    <property type="component" value="Unassembled WGS sequence"/>
</dbReference>
<comment type="caution">
    <text evidence="1">The sequence shown here is derived from an EMBL/GenBank/DDBJ whole genome shotgun (WGS) entry which is preliminary data.</text>
</comment>
<dbReference type="EMBL" id="JOOY01000153">
    <property type="protein sequence ID" value="OUI97438.1"/>
    <property type="molecule type" value="Genomic_DNA"/>
</dbReference>
<proteinExistence type="predicted"/>
<organism evidence="1 2">
    <name type="scientific">Acetobacter orientalis</name>
    <dbReference type="NCBI Taxonomy" id="146474"/>
    <lineage>
        <taxon>Bacteria</taxon>
        <taxon>Pseudomonadati</taxon>
        <taxon>Pseudomonadota</taxon>
        <taxon>Alphaproteobacteria</taxon>
        <taxon>Acetobacterales</taxon>
        <taxon>Acetobacteraceae</taxon>
        <taxon>Acetobacter</taxon>
    </lineage>
</organism>
<protein>
    <submittedName>
        <fullName evidence="1">Uncharacterized protein</fullName>
    </submittedName>
</protein>
<name>A0A252AZA4_9PROT</name>